<keyword evidence="1" id="KW-0805">Transcription regulation</keyword>
<dbReference type="GO" id="GO:0000976">
    <property type="term" value="F:transcription cis-regulatory region binding"/>
    <property type="evidence" value="ECO:0007669"/>
    <property type="project" value="TreeGrafter"/>
</dbReference>
<keyword evidence="3" id="KW-0804">Transcription</keyword>
<name>K7RW34_ACIA4</name>
<dbReference type="KEGG" id="pbo:PACID_13700"/>
<evidence type="ECO:0000313" key="6">
    <source>
        <dbReference type="EMBL" id="AFV89188.1"/>
    </source>
</evidence>
<dbReference type="InterPro" id="IPR050109">
    <property type="entry name" value="HTH-type_TetR-like_transc_reg"/>
</dbReference>
<dbReference type="PROSITE" id="PS50977">
    <property type="entry name" value="HTH_TETR_2"/>
    <property type="match status" value="1"/>
</dbReference>
<dbReference type="PANTHER" id="PTHR30055">
    <property type="entry name" value="HTH-TYPE TRANSCRIPTIONAL REGULATOR RUTR"/>
    <property type="match status" value="1"/>
</dbReference>
<keyword evidence="2 4" id="KW-0238">DNA-binding</keyword>
<dbReference type="PRINTS" id="PR00455">
    <property type="entry name" value="HTHTETR"/>
</dbReference>
<evidence type="ECO:0000256" key="4">
    <source>
        <dbReference type="PROSITE-ProRule" id="PRU00335"/>
    </source>
</evidence>
<dbReference type="AlphaFoldDB" id="K7RW34"/>
<dbReference type="InterPro" id="IPR023772">
    <property type="entry name" value="DNA-bd_HTH_TetR-type_CS"/>
</dbReference>
<dbReference type="EMBL" id="CP003493">
    <property type="protein sequence ID" value="AFV89188.1"/>
    <property type="molecule type" value="Genomic_DNA"/>
</dbReference>
<dbReference type="InterPro" id="IPR036271">
    <property type="entry name" value="Tet_transcr_reg_TetR-rel_C_sf"/>
</dbReference>
<organism evidence="6 7">
    <name type="scientific">Acidipropionibacterium acidipropionici (strain ATCC 4875 / DSM 20272 / JCM 6432 / NBRC 12425 / NCIMB 8070 / 4)</name>
    <name type="common">Propionibacterium acidipropionici</name>
    <dbReference type="NCBI Taxonomy" id="1171373"/>
    <lineage>
        <taxon>Bacteria</taxon>
        <taxon>Bacillati</taxon>
        <taxon>Actinomycetota</taxon>
        <taxon>Actinomycetes</taxon>
        <taxon>Propionibacteriales</taxon>
        <taxon>Propionibacteriaceae</taxon>
        <taxon>Acidipropionibacterium</taxon>
    </lineage>
</organism>
<dbReference type="PANTHER" id="PTHR30055:SF148">
    <property type="entry name" value="TETR-FAMILY TRANSCRIPTIONAL REGULATOR"/>
    <property type="match status" value="1"/>
</dbReference>
<dbReference type="GO" id="GO:0003700">
    <property type="term" value="F:DNA-binding transcription factor activity"/>
    <property type="evidence" value="ECO:0007669"/>
    <property type="project" value="TreeGrafter"/>
</dbReference>
<evidence type="ECO:0000256" key="2">
    <source>
        <dbReference type="ARBA" id="ARBA00023125"/>
    </source>
</evidence>
<dbReference type="InterPro" id="IPR009057">
    <property type="entry name" value="Homeodomain-like_sf"/>
</dbReference>
<feature type="domain" description="HTH tetR-type" evidence="5">
    <location>
        <begin position="14"/>
        <end position="74"/>
    </location>
</feature>
<dbReference type="InterPro" id="IPR011075">
    <property type="entry name" value="TetR_C"/>
</dbReference>
<protein>
    <submittedName>
        <fullName evidence="6">Transcriptional regulator, AcrR-family</fullName>
    </submittedName>
</protein>
<feature type="DNA-binding region" description="H-T-H motif" evidence="4">
    <location>
        <begin position="37"/>
        <end position="56"/>
    </location>
</feature>
<evidence type="ECO:0000256" key="3">
    <source>
        <dbReference type="ARBA" id="ARBA00023163"/>
    </source>
</evidence>
<dbReference type="eggNOG" id="COG1309">
    <property type="taxonomic scope" value="Bacteria"/>
</dbReference>
<dbReference type="SUPFAM" id="SSF46689">
    <property type="entry name" value="Homeodomain-like"/>
    <property type="match status" value="1"/>
</dbReference>
<dbReference type="PATRIC" id="fig|1171373.8.peg.1362"/>
<evidence type="ECO:0000256" key="1">
    <source>
        <dbReference type="ARBA" id="ARBA00023015"/>
    </source>
</evidence>
<dbReference type="Pfam" id="PF16859">
    <property type="entry name" value="TetR_C_11"/>
    <property type="match status" value="1"/>
</dbReference>
<dbReference type="InterPro" id="IPR001647">
    <property type="entry name" value="HTH_TetR"/>
</dbReference>
<reference evidence="6 7" key="1">
    <citation type="journal article" date="2012" name="BMC Genomics">
        <title>The genome sequence of Propionibacterium acidipropionici provides insights into its biotechnological and industrial potential.</title>
        <authorList>
            <person name="Parizzi L.P."/>
            <person name="Grassi M.C."/>
            <person name="Llerena L.A."/>
            <person name="Carazzolle M.F."/>
            <person name="Queiroz V.L."/>
            <person name="Lunardi I."/>
            <person name="Zeidler A.F."/>
            <person name="Teixeira P.J."/>
            <person name="Mieczkowski P."/>
            <person name="Rincones J."/>
            <person name="Pereira G.A."/>
        </authorList>
    </citation>
    <scope>NUCLEOTIDE SEQUENCE [LARGE SCALE GENOMIC DNA]</scope>
    <source>
        <strain evidence="7">ATCC 4875 / DSM 20272 / JCM 6432 / NBRC 12425 / NCIMB 8070</strain>
    </source>
</reference>
<dbReference type="Gene3D" id="1.10.10.60">
    <property type="entry name" value="Homeodomain-like"/>
    <property type="match status" value="1"/>
</dbReference>
<dbReference type="STRING" id="1171373.PACID_13700"/>
<evidence type="ECO:0000259" key="5">
    <source>
        <dbReference type="PROSITE" id="PS50977"/>
    </source>
</evidence>
<dbReference type="HOGENOM" id="CLU_069356_25_3_11"/>
<dbReference type="Pfam" id="PF00440">
    <property type="entry name" value="TetR_N"/>
    <property type="match status" value="1"/>
</dbReference>
<dbReference type="PROSITE" id="PS01081">
    <property type="entry name" value="HTH_TETR_1"/>
    <property type="match status" value="1"/>
</dbReference>
<dbReference type="Proteomes" id="UP000000214">
    <property type="component" value="Chromosome"/>
</dbReference>
<proteinExistence type="predicted"/>
<sequence length="194" mass="20654">MSEHETAPGRPQDPAIDHAILRATQDLLIERGVAATTVDAVARAAGSGKAAVYRRWRSKNALVVAAVRDLYDPPETPDTGSLRDDLIACARHYANEDHRALLILGSVLSELGNDDELARAAYEAIGSPPARMLEAVLERWTSAGVIPPTAPTGLVASVLPSIAFTNVVLRRETFDAATALDLVDRVMLPALLGS</sequence>
<dbReference type="SUPFAM" id="SSF48498">
    <property type="entry name" value="Tetracyclin repressor-like, C-terminal domain"/>
    <property type="match status" value="1"/>
</dbReference>
<accession>K7RW34</accession>
<dbReference type="Gene3D" id="1.10.357.10">
    <property type="entry name" value="Tetracycline Repressor, domain 2"/>
    <property type="match status" value="1"/>
</dbReference>
<evidence type="ECO:0000313" key="7">
    <source>
        <dbReference type="Proteomes" id="UP000000214"/>
    </source>
</evidence>
<dbReference type="RefSeq" id="WP_015070095.1">
    <property type="nucleotide sequence ID" value="NC_019395.1"/>
</dbReference>
<gene>
    <name evidence="6" type="ordered locus">PACID_13700</name>
</gene>